<evidence type="ECO:0000313" key="1">
    <source>
        <dbReference type="EMBL" id="SNX87697.1"/>
    </source>
</evidence>
<dbReference type="AlphaFoldDB" id="A0AAJ4XSN8"/>
<keyword evidence="2" id="KW-1185">Reference proteome</keyword>
<evidence type="ECO:0000313" key="2">
    <source>
        <dbReference type="Proteomes" id="UP001294444"/>
    </source>
</evidence>
<name>A0AAJ4XSN8_9BASI</name>
<protein>
    <submittedName>
        <fullName evidence="1">Uncharacterized protein</fullName>
    </submittedName>
</protein>
<dbReference type="EMBL" id="OAPG01000020">
    <property type="protein sequence ID" value="SNX87697.1"/>
    <property type="molecule type" value="Genomic_DNA"/>
</dbReference>
<gene>
    <name evidence="1" type="ORF">MEPE_06407</name>
</gene>
<accession>A0AAJ4XSN8</accession>
<organism evidence="1 2">
    <name type="scientific">Melanopsichium pennsylvanicum</name>
    <dbReference type="NCBI Taxonomy" id="63383"/>
    <lineage>
        <taxon>Eukaryota</taxon>
        <taxon>Fungi</taxon>
        <taxon>Dikarya</taxon>
        <taxon>Basidiomycota</taxon>
        <taxon>Ustilaginomycotina</taxon>
        <taxon>Ustilaginomycetes</taxon>
        <taxon>Ustilaginales</taxon>
        <taxon>Ustilaginaceae</taxon>
        <taxon>Melanopsichium</taxon>
    </lineage>
</organism>
<proteinExistence type="predicted"/>
<reference evidence="1" key="1">
    <citation type="submission" date="2023-10" db="EMBL/GenBank/DDBJ databases">
        <authorList>
            <person name="Guldener U."/>
        </authorList>
    </citation>
    <scope>NUCLEOTIDE SEQUENCE</scope>
    <source>
        <strain evidence="1">Mp4</strain>
    </source>
</reference>
<comment type="caution">
    <text evidence="1">The sequence shown here is derived from an EMBL/GenBank/DDBJ whole genome shotgun (WGS) entry which is preliminary data.</text>
</comment>
<dbReference type="Proteomes" id="UP001294444">
    <property type="component" value="Unassembled WGS sequence"/>
</dbReference>
<sequence>MFLPKTFGWDTSIFNTIPTPDLYMVAAKQNKTRLSLSMRQGMQFRLLHQVVVAGSRSPSIVNSLLAQPFASAHVHVKKGRLCDFLRFPLSSNCQRSRARDPNSREKARLTGFQGNAASSDGVLDRRECHDVDGILLMAGLDLSRRCRWRYEGLVVVPGPRLRFRL</sequence>